<evidence type="ECO:0000256" key="1">
    <source>
        <dbReference type="SAM" id="MobiDB-lite"/>
    </source>
</evidence>
<gene>
    <name evidence="2" type="ORF">PVAR5_3065</name>
</gene>
<feature type="compositionally biased region" description="Low complexity" evidence="1">
    <location>
        <begin position="32"/>
        <end position="43"/>
    </location>
</feature>
<feature type="region of interest" description="Disordered" evidence="1">
    <location>
        <begin position="407"/>
        <end position="584"/>
    </location>
</feature>
<accession>V5FC51</accession>
<organism evidence="2 3">
    <name type="scientific">Byssochlamys spectabilis (strain No. 5 / NBRC 109023)</name>
    <name type="common">Paecilomyces variotii</name>
    <dbReference type="NCBI Taxonomy" id="1356009"/>
    <lineage>
        <taxon>Eukaryota</taxon>
        <taxon>Fungi</taxon>
        <taxon>Dikarya</taxon>
        <taxon>Ascomycota</taxon>
        <taxon>Pezizomycotina</taxon>
        <taxon>Eurotiomycetes</taxon>
        <taxon>Eurotiomycetidae</taxon>
        <taxon>Eurotiales</taxon>
        <taxon>Thermoascaceae</taxon>
        <taxon>Paecilomyces</taxon>
    </lineage>
</organism>
<feature type="compositionally biased region" description="Polar residues" evidence="1">
    <location>
        <begin position="549"/>
        <end position="563"/>
    </location>
</feature>
<comment type="caution">
    <text evidence="2">The sequence shown here is derived from an EMBL/GenBank/DDBJ whole genome shotgun (WGS) entry which is preliminary data.</text>
</comment>
<feature type="compositionally biased region" description="Polar residues" evidence="1">
    <location>
        <begin position="20"/>
        <end position="31"/>
    </location>
</feature>
<keyword evidence="3" id="KW-1185">Reference proteome</keyword>
<feature type="region of interest" description="Disordered" evidence="1">
    <location>
        <begin position="16"/>
        <end position="43"/>
    </location>
</feature>
<evidence type="ECO:0000313" key="2">
    <source>
        <dbReference type="EMBL" id="GAD94439.1"/>
    </source>
</evidence>
<dbReference type="HOGENOM" id="CLU_032823_0_0_1"/>
<protein>
    <submittedName>
        <fullName evidence="2">Uncharacterized protein</fullName>
    </submittedName>
</protein>
<dbReference type="eggNOG" id="ENOG502RZFD">
    <property type="taxonomic scope" value="Eukaryota"/>
</dbReference>
<feature type="region of interest" description="Disordered" evidence="1">
    <location>
        <begin position="75"/>
        <end position="133"/>
    </location>
</feature>
<dbReference type="OrthoDB" id="5404323at2759"/>
<feature type="compositionally biased region" description="Polar residues" evidence="1">
    <location>
        <begin position="435"/>
        <end position="446"/>
    </location>
</feature>
<name>V5FC51_BYSSN</name>
<dbReference type="InParanoid" id="V5FC51"/>
<proteinExistence type="predicted"/>
<feature type="compositionally biased region" description="Pro residues" evidence="1">
    <location>
        <begin position="506"/>
        <end position="516"/>
    </location>
</feature>
<feature type="compositionally biased region" description="Low complexity" evidence="1">
    <location>
        <begin position="573"/>
        <end position="584"/>
    </location>
</feature>
<dbReference type="Proteomes" id="UP000018001">
    <property type="component" value="Unassembled WGS sequence"/>
</dbReference>
<dbReference type="EMBL" id="BAUL01000092">
    <property type="protein sequence ID" value="GAD94439.1"/>
    <property type="molecule type" value="Genomic_DNA"/>
</dbReference>
<sequence>MFFNLGMTADAAAAHRHEFSTPSPASQSQPNTAPMSPTSPTAASSSSAIAFAAVLPSFNLSRPFNIPAPLQNVKEALGMPSNPPSTRPSTSDDDFSAARSDTTETRTIVSASGRKRRNKTSFRLAHPPRNPRHKRLRMRPKLLLQLQQVSQTPRPVPALDVLPSITFVPRLARKFPTMFKGRNGLGPNDLIVVNSDTYSGLGADDDERSVSEEDESDDHREIIATICQLLTEDARQKGKVEICLRHGAPWEATPLPNGSYEFVTATEQGRRTVRWVLRGKNNRRVSAPVDLSSAEDAADNKRFTFSVIDPNTRRHPVIASMTRSSIDVYHQYTIPCSSETPMSPQYPTSVMSIPEDTNDATGAVFDTDDNLRTLIMVTGILVAFREGWSQDPLYNDLMAGMSSASLCSPIRPKHQPTLDETEDSGEKDSRRKSLNLMSNKLRQASLSKRAPLPRAESSKSLAGLNLPKRTNSTGAAFMEKANRRTASSANKRHTMFAGSADRGPFSPGPDSQPLPPSSGGAADKKENKVGTADGSGATVNGRGSGGEPQANTSKTGPQSPQRSSGKHSRWRRFSNLFSSRRNTR</sequence>
<evidence type="ECO:0000313" key="3">
    <source>
        <dbReference type="Proteomes" id="UP000018001"/>
    </source>
</evidence>
<dbReference type="AlphaFoldDB" id="V5FC51"/>
<reference evidence="3" key="1">
    <citation type="journal article" date="2014" name="Genome Announc.">
        <title>Draft genome sequence of the formaldehyde-resistant fungus Byssochlamys spectabilis No. 5 (anamorph Paecilomyces variotii No. 5) (NBRC109023).</title>
        <authorList>
            <person name="Oka T."/>
            <person name="Ekino K."/>
            <person name="Fukuda K."/>
            <person name="Nomura Y."/>
        </authorList>
    </citation>
    <scope>NUCLEOTIDE SEQUENCE [LARGE SCALE GENOMIC DNA]</scope>
    <source>
        <strain evidence="3">No. 5 / NBRC 109023</strain>
    </source>
</reference>